<dbReference type="EMBL" id="LN555523">
    <property type="protein sequence ID" value="CED93952.1"/>
    <property type="molecule type" value="Genomic_DNA"/>
</dbReference>
<dbReference type="Proteomes" id="UP000245622">
    <property type="component" value="Chromosome 1"/>
</dbReference>
<organism evidence="2 3">
    <name type="scientific">Romboutsia ilealis</name>
    <dbReference type="NCBI Taxonomy" id="1115758"/>
    <lineage>
        <taxon>Bacteria</taxon>
        <taxon>Bacillati</taxon>
        <taxon>Bacillota</taxon>
        <taxon>Clostridia</taxon>
        <taxon>Peptostreptococcales</taxon>
        <taxon>Peptostreptococcaceae</taxon>
        <taxon>Romboutsia</taxon>
    </lineage>
</organism>
<dbReference type="Pfam" id="PF01520">
    <property type="entry name" value="Amidase_3"/>
    <property type="match status" value="1"/>
</dbReference>
<accession>A0A1V1I129</accession>
<feature type="domain" description="MurNAc-LAA" evidence="1">
    <location>
        <begin position="5"/>
        <end position="40"/>
    </location>
</feature>
<name>A0A1V1I129_9FIRM</name>
<evidence type="ECO:0000259" key="1">
    <source>
        <dbReference type="Pfam" id="PF01520"/>
    </source>
</evidence>
<dbReference type="GO" id="GO:0009253">
    <property type="term" value="P:peptidoglycan catabolic process"/>
    <property type="evidence" value="ECO:0007669"/>
    <property type="project" value="InterPro"/>
</dbReference>
<protein>
    <submittedName>
        <fullName evidence="2">N-acetylmuramoyl-L-alanine amidase</fullName>
    </submittedName>
</protein>
<keyword evidence="3" id="KW-1185">Reference proteome</keyword>
<dbReference type="GO" id="GO:0008745">
    <property type="term" value="F:N-acetylmuramoyl-L-alanine amidase activity"/>
    <property type="evidence" value="ECO:0007669"/>
    <property type="project" value="InterPro"/>
</dbReference>
<reference evidence="2 3" key="1">
    <citation type="submission" date="2014-04" db="EMBL/GenBank/DDBJ databases">
        <authorList>
            <person name="Hornung B.V."/>
        </authorList>
    </citation>
    <scope>NUCLEOTIDE SEQUENCE [LARGE SCALE GENOMIC DNA]</scope>
    <source>
        <strain evidence="2 3">CRIB</strain>
    </source>
</reference>
<proteinExistence type="predicted"/>
<dbReference type="KEGG" id="ril:CRIB_1343"/>
<dbReference type="SUPFAM" id="SSF53187">
    <property type="entry name" value="Zn-dependent exopeptidases"/>
    <property type="match status" value="1"/>
</dbReference>
<dbReference type="GeneID" id="82205380"/>
<dbReference type="InterPro" id="IPR002508">
    <property type="entry name" value="MurNAc-LAA_cat"/>
</dbReference>
<sequence>MKWYLDFGHGGKDSGAVSANKTKESDTVLKIGMLIKNFLQIL</sequence>
<evidence type="ECO:0000313" key="3">
    <source>
        <dbReference type="Proteomes" id="UP000245622"/>
    </source>
</evidence>
<evidence type="ECO:0000313" key="2">
    <source>
        <dbReference type="EMBL" id="CED93952.1"/>
    </source>
</evidence>
<dbReference type="AlphaFoldDB" id="A0A1V1I129"/>
<dbReference type="Gene3D" id="3.40.630.40">
    <property type="entry name" value="Zn-dependent exopeptidases"/>
    <property type="match status" value="1"/>
</dbReference>
<gene>
    <name evidence="2" type="ORF">CRIB_1343</name>
</gene>
<dbReference type="RefSeq" id="WP_180701513.1">
    <property type="nucleotide sequence ID" value="NZ_CAOJQT010000075.1"/>
</dbReference>